<dbReference type="Proteomes" id="UP001449582">
    <property type="component" value="Unassembled WGS sequence"/>
</dbReference>
<accession>A0ABP9UAD9</accession>
<keyword evidence="2" id="KW-1185">Reference proteome</keyword>
<evidence type="ECO:0000313" key="1">
    <source>
        <dbReference type="EMBL" id="GAA5414429.1"/>
    </source>
</evidence>
<protein>
    <submittedName>
        <fullName evidence="1">Uncharacterized protein</fullName>
    </submittedName>
</protein>
<organism evidence="1 2">
    <name type="scientific">Ureaplasma ceti</name>
    <dbReference type="NCBI Taxonomy" id="3119530"/>
    <lineage>
        <taxon>Bacteria</taxon>
        <taxon>Bacillati</taxon>
        <taxon>Mycoplasmatota</taxon>
        <taxon>Mycoplasmoidales</taxon>
        <taxon>Mycoplasmoidaceae</taxon>
        <taxon>Ureaplasma</taxon>
    </lineage>
</organism>
<comment type="caution">
    <text evidence="1">The sequence shown here is derived from an EMBL/GenBank/DDBJ whole genome shotgun (WGS) entry which is preliminary data.</text>
</comment>
<dbReference type="EMBL" id="BAABQM010000001">
    <property type="protein sequence ID" value="GAA5414429.1"/>
    <property type="molecule type" value="Genomic_DNA"/>
</dbReference>
<proteinExistence type="predicted"/>
<name>A0ABP9UAD9_9BACT</name>
<sequence>MGACLLSATLFLLSFKIDMKYLCHVQNYDNAQFLIVDKPAAQFLLNNTQVAKLENNGLTYLFKSKFIKELQDKYVFATNLNLNLTEKDLTYLIVTHQPLWAVLNHL</sequence>
<evidence type="ECO:0000313" key="2">
    <source>
        <dbReference type="Proteomes" id="UP001449582"/>
    </source>
</evidence>
<dbReference type="RefSeq" id="WP_353289595.1">
    <property type="nucleotide sequence ID" value="NZ_BAABQM010000001.1"/>
</dbReference>
<gene>
    <name evidence="1" type="ORF">UREOM_1400</name>
</gene>
<reference evidence="1" key="1">
    <citation type="submission" date="2024-02" db="EMBL/GenBank/DDBJ databases">
        <title>Draft genome sequence of new strains in genus Ureaplasma.</title>
        <authorList>
            <person name="Nakajima Y."/>
            <person name="Segawa T."/>
        </authorList>
    </citation>
    <scope>NUCLEOTIDE SEQUENCE [LARGE SCALE GENOMIC DNA]</scope>
    <source>
        <strain evidence="1">OM1</strain>
    </source>
</reference>